<organism evidence="2 3">
    <name type="scientific">Scylla paramamosain</name>
    <name type="common">Mud crab</name>
    <dbReference type="NCBI Taxonomy" id="85552"/>
    <lineage>
        <taxon>Eukaryota</taxon>
        <taxon>Metazoa</taxon>
        <taxon>Ecdysozoa</taxon>
        <taxon>Arthropoda</taxon>
        <taxon>Crustacea</taxon>
        <taxon>Multicrustacea</taxon>
        <taxon>Malacostraca</taxon>
        <taxon>Eumalacostraca</taxon>
        <taxon>Eucarida</taxon>
        <taxon>Decapoda</taxon>
        <taxon>Pleocyemata</taxon>
        <taxon>Brachyura</taxon>
        <taxon>Eubrachyura</taxon>
        <taxon>Portunoidea</taxon>
        <taxon>Portunidae</taxon>
        <taxon>Portuninae</taxon>
        <taxon>Scylla</taxon>
    </lineage>
</organism>
<sequence>MDPEMWPQYTRAMAQGGQEWKVAGSSPPVSVLRGKDCGGGTHSRLPLATLHYNFLNATDLRRFPDTFVQFNDGRTLMAGHRIRPPALALHSPECKPVFRPRQNTRRGSPILRVWFGRIENHGFLRAVGERWEHSRGNRRHTNISRKRPGYRGQEARGWERREGPRGDQGEGVTSSTGPGRNRGAPSMAIWRVPPGRTLAVVRQGPDLYSVSPLAYERTWHRRSYGSRLALLGRVRLNSGGKE</sequence>
<evidence type="ECO:0000313" key="2">
    <source>
        <dbReference type="EMBL" id="KAK8390789.1"/>
    </source>
</evidence>
<gene>
    <name evidence="2" type="ORF">O3P69_010472</name>
</gene>
<dbReference type="Proteomes" id="UP001487740">
    <property type="component" value="Unassembled WGS sequence"/>
</dbReference>
<feature type="region of interest" description="Disordered" evidence="1">
    <location>
        <begin position="134"/>
        <end position="187"/>
    </location>
</feature>
<proteinExistence type="predicted"/>
<feature type="compositionally biased region" description="Basic and acidic residues" evidence="1">
    <location>
        <begin position="153"/>
        <end position="168"/>
    </location>
</feature>
<dbReference type="AlphaFoldDB" id="A0AAW0TTX4"/>
<evidence type="ECO:0000256" key="1">
    <source>
        <dbReference type="SAM" id="MobiDB-lite"/>
    </source>
</evidence>
<reference evidence="2 3" key="1">
    <citation type="submission" date="2023-03" db="EMBL/GenBank/DDBJ databases">
        <title>High-quality genome of Scylla paramamosain provides insights in environmental adaptation.</title>
        <authorList>
            <person name="Zhang L."/>
        </authorList>
    </citation>
    <scope>NUCLEOTIDE SEQUENCE [LARGE SCALE GENOMIC DNA]</scope>
    <source>
        <strain evidence="2">LZ_2023a</strain>
        <tissue evidence="2">Muscle</tissue>
    </source>
</reference>
<accession>A0AAW0TTX4</accession>
<evidence type="ECO:0000313" key="3">
    <source>
        <dbReference type="Proteomes" id="UP001487740"/>
    </source>
</evidence>
<feature type="compositionally biased region" description="Basic residues" evidence="1">
    <location>
        <begin position="136"/>
        <end position="149"/>
    </location>
</feature>
<keyword evidence="3" id="KW-1185">Reference proteome</keyword>
<name>A0AAW0TTX4_SCYPA</name>
<dbReference type="EMBL" id="JARAKH010000025">
    <property type="protein sequence ID" value="KAK8390789.1"/>
    <property type="molecule type" value="Genomic_DNA"/>
</dbReference>
<comment type="caution">
    <text evidence="2">The sequence shown here is derived from an EMBL/GenBank/DDBJ whole genome shotgun (WGS) entry which is preliminary data.</text>
</comment>
<protein>
    <submittedName>
        <fullName evidence="2">Uncharacterized protein</fullName>
    </submittedName>
</protein>